<keyword evidence="10" id="KW-1185">Reference proteome</keyword>
<dbReference type="PROSITE" id="PS50808">
    <property type="entry name" value="ZF_BED"/>
    <property type="match status" value="1"/>
</dbReference>
<feature type="compositionally biased region" description="Acidic residues" evidence="7">
    <location>
        <begin position="9"/>
        <end position="18"/>
    </location>
</feature>
<dbReference type="SUPFAM" id="SSF140996">
    <property type="entry name" value="Hermes dimerisation domain"/>
    <property type="match status" value="1"/>
</dbReference>
<evidence type="ECO:0000256" key="5">
    <source>
        <dbReference type="ARBA" id="ARBA00023163"/>
    </source>
</evidence>
<dbReference type="PANTHER" id="PTHR46481">
    <property type="entry name" value="ZINC FINGER BED DOMAIN-CONTAINING PROTEIN 4"/>
    <property type="match status" value="1"/>
</dbReference>
<evidence type="ECO:0000256" key="3">
    <source>
        <dbReference type="ARBA" id="ARBA00022833"/>
    </source>
</evidence>
<evidence type="ECO:0000256" key="4">
    <source>
        <dbReference type="ARBA" id="ARBA00023015"/>
    </source>
</evidence>
<keyword evidence="3" id="KW-0862">Zinc</keyword>
<protein>
    <recommendedName>
        <fullName evidence="8">BED-type domain-containing protein</fullName>
    </recommendedName>
</protein>
<dbReference type="PANTHER" id="PTHR46481:SF7">
    <property type="entry name" value="ZINC FINGER BED DOMAIN-CONTAINING PROTEIN RICESLEEPER 2-LIKE"/>
    <property type="match status" value="1"/>
</dbReference>
<dbReference type="GO" id="GO:0003677">
    <property type="term" value="F:DNA binding"/>
    <property type="evidence" value="ECO:0007669"/>
    <property type="project" value="InterPro"/>
</dbReference>
<dbReference type="InterPro" id="IPR052035">
    <property type="entry name" value="ZnF_BED_domain_contain"/>
</dbReference>
<dbReference type="Proteomes" id="UP000326396">
    <property type="component" value="Linkage Group LG14"/>
</dbReference>
<name>A0A5N6P9A7_9ASTR</name>
<keyword evidence="5" id="KW-0804">Transcription</keyword>
<dbReference type="InterPro" id="IPR003656">
    <property type="entry name" value="Znf_BED"/>
</dbReference>
<feature type="domain" description="BED-type" evidence="8">
    <location>
        <begin position="59"/>
        <end position="108"/>
    </location>
</feature>
<feature type="compositionally biased region" description="Polar residues" evidence="7">
    <location>
        <begin position="22"/>
        <end position="38"/>
    </location>
</feature>
<dbReference type="AlphaFoldDB" id="A0A5N6P9A7"/>
<reference evidence="9 10" key="1">
    <citation type="submission" date="2019-05" db="EMBL/GenBank/DDBJ databases">
        <title>Mikania micrantha, genome provides insights into the molecular mechanism of rapid growth.</title>
        <authorList>
            <person name="Liu B."/>
        </authorList>
    </citation>
    <scope>NUCLEOTIDE SEQUENCE [LARGE SCALE GENOMIC DNA]</scope>
    <source>
        <strain evidence="9">NLD-2019</strain>
        <tissue evidence="9">Leaf</tissue>
    </source>
</reference>
<keyword evidence="4" id="KW-0805">Transcription regulation</keyword>
<evidence type="ECO:0000256" key="7">
    <source>
        <dbReference type="SAM" id="MobiDB-lite"/>
    </source>
</evidence>
<evidence type="ECO:0000259" key="8">
    <source>
        <dbReference type="PROSITE" id="PS50808"/>
    </source>
</evidence>
<evidence type="ECO:0000313" key="10">
    <source>
        <dbReference type="Proteomes" id="UP000326396"/>
    </source>
</evidence>
<evidence type="ECO:0000313" key="9">
    <source>
        <dbReference type="EMBL" id="KAD5961854.1"/>
    </source>
</evidence>
<evidence type="ECO:0000256" key="1">
    <source>
        <dbReference type="ARBA" id="ARBA00022723"/>
    </source>
</evidence>
<proteinExistence type="predicted"/>
<gene>
    <name evidence="9" type="ORF">E3N88_13327</name>
</gene>
<sequence>MATIPIDNDSQEEDETFVDETPPNNVESSNVEEQTQQSSKRKQANNDEGTQSKVQRVGKHRAKCWESFTVVYLEEEDGVTRKNKLCKFCKHYIKADPIRNGTNGLRKHAGTCNLNPDVVAMKKQQNLVFKKESNGEGNVSVWKLDEVRINKALLDMFVECELAFKVVENPSFIEFTNTLNGKFKLPSRHKISRDIGKYYLDERLTKENPMSPQEIDKKVKAKVLEVENRLHELFKTYKEKFDKVEYESNSTSQEPRSEGDVVAEYDDNDFFAEFLNVEESNSVAIET</sequence>
<evidence type="ECO:0000256" key="6">
    <source>
        <dbReference type="PROSITE-ProRule" id="PRU00027"/>
    </source>
</evidence>
<keyword evidence="2 6" id="KW-0863">Zinc-finger</keyword>
<dbReference type="OrthoDB" id="976932at2759"/>
<organism evidence="9 10">
    <name type="scientific">Mikania micrantha</name>
    <name type="common">bitter vine</name>
    <dbReference type="NCBI Taxonomy" id="192012"/>
    <lineage>
        <taxon>Eukaryota</taxon>
        <taxon>Viridiplantae</taxon>
        <taxon>Streptophyta</taxon>
        <taxon>Embryophyta</taxon>
        <taxon>Tracheophyta</taxon>
        <taxon>Spermatophyta</taxon>
        <taxon>Magnoliopsida</taxon>
        <taxon>eudicotyledons</taxon>
        <taxon>Gunneridae</taxon>
        <taxon>Pentapetalae</taxon>
        <taxon>asterids</taxon>
        <taxon>campanulids</taxon>
        <taxon>Asterales</taxon>
        <taxon>Asteraceae</taxon>
        <taxon>Asteroideae</taxon>
        <taxon>Heliantheae alliance</taxon>
        <taxon>Eupatorieae</taxon>
        <taxon>Mikania</taxon>
    </lineage>
</organism>
<comment type="caution">
    <text evidence="9">The sequence shown here is derived from an EMBL/GenBank/DDBJ whole genome shotgun (WGS) entry which is preliminary data.</text>
</comment>
<keyword evidence="1" id="KW-0479">Metal-binding</keyword>
<accession>A0A5N6P9A7</accession>
<dbReference type="EMBL" id="SZYD01000006">
    <property type="protein sequence ID" value="KAD5961854.1"/>
    <property type="molecule type" value="Genomic_DNA"/>
</dbReference>
<feature type="region of interest" description="Disordered" evidence="7">
    <location>
        <begin position="1"/>
        <end position="56"/>
    </location>
</feature>
<dbReference type="GO" id="GO:0008270">
    <property type="term" value="F:zinc ion binding"/>
    <property type="evidence" value="ECO:0007669"/>
    <property type="project" value="UniProtKB-KW"/>
</dbReference>
<evidence type="ECO:0000256" key="2">
    <source>
        <dbReference type="ARBA" id="ARBA00022771"/>
    </source>
</evidence>